<dbReference type="EMBL" id="JBHTHR010000064">
    <property type="protein sequence ID" value="MFD0800537.1"/>
    <property type="molecule type" value="Genomic_DNA"/>
</dbReference>
<evidence type="ECO:0000256" key="1">
    <source>
        <dbReference type="SAM" id="Phobius"/>
    </source>
</evidence>
<sequence length="91" mass="9838">MRRLSELEGIRREAARGVLVVAVLAVAVPAGLALQHRSPWVWLIVTGLALLVYGEIERALGLEPDDVEADAADVEAAQERARDAELEAARL</sequence>
<keyword evidence="1" id="KW-0472">Membrane</keyword>
<keyword evidence="1" id="KW-0812">Transmembrane</keyword>
<dbReference type="Proteomes" id="UP001596956">
    <property type="component" value="Unassembled WGS sequence"/>
</dbReference>
<proteinExistence type="predicted"/>
<feature type="non-terminal residue" evidence="2">
    <location>
        <position position="91"/>
    </location>
</feature>
<accession>A0ABW3BB26</accession>
<feature type="transmembrane region" description="Helical" evidence="1">
    <location>
        <begin position="14"/>
        <end position="34"/>
    </location>
</feature>
<name>A0ABW3BB26_9ACTN</name>
<evidence type="ECO:0000313" key="2">
    <source>
        <dbReference type="EMBL" id="MFD0800537.1"/>
    </source>
</evidence>
<comment type="caution">
    <text evidence="2">The sequence shown here is derived from an EMBL/GenBank/DDBJ whole genome shotgun (WGS) entry which is preliminary data.</text>
</comment>
<gene>
    <name evidence="2" type="ORF">ACFQZU_04280</name>
</gene>
<keyword evidence="1" id="KW-1133">Transmembrane helix</keyword>
<keyword evidence="3" id="KW-1185">Reference proteome</keyword>
<protein>
    <submittedName>
        <fullName evidence="2">Uncharacterized protein</fullName>
    </submittedName>
</protein>
<reference evidence="3" key="1">
    <citation type="journal article" date="2019" name="Int. J. Syst. Evol. Microbiol.">
        <title>The Global Catalogue of Microorganisms (GCM) 10K type strain sequencing project: providing services to taxonomists for standard genome sequencing and annotation.</title>
        <authorList>
            <consortium name="The Broad Institute Genomics Platform"/>
            <consortium name="The Broad Institute Genome Sequencing Center for Infectious Disease"/>
            <person name="Wu L."/>
            <person name="Ma J."/>
        </authorList>
    </citation>
    <scope>NUCLEOTIDE SEQUENCE [LARGE SCALE GENOMIC DNA]</scope>
    <source>
        <strain evidence="3">CCUG 63369</strain>
    </source>
</reference>
<feature type="transmembrane region" description="Helical" evidence="1">
    <location>
        <begin position="40"/>
        <end position="56"/>
    </location>
</feature>
<evidence type="ECO:0000313" key="3">
    <source>
        <dbReference type="Proteomes" id="UP001596956"/>
    </source>
</evidence>
<organism evidence="2 3">
    <name type="scientific">Streptomonospora algeriensis</name>
    <dbReference type="NCBI Taxonomy" id="995084"/>
    <lineage>
        <taxon>Bacteria</taxon>
        <taxon>Bacillati</taxon>
        <taxon>Actinomycetota</taxon>
        <taxon>Actinomycetes</taxon>
        <taxon>Streptosporangiales</taxon>
        <taxon>Nocardiopsidaceae</taxon>
        <taxon>Streptomonospora</taxon>
    </lineage>
</organism>